<dbReference type="KEGG" id="samy:DB32_007221"/>
<feature type="compositionally biased region" description="Basic and acidic residues" evidence="1">
    <location>
        <begin position="1"/>
        <end position="11"/>
    </location>
</feature>
<gene>
    <name evidence="2" type="ORF">DB32_007221</name>
</gene>
<accession>A0A0F6YMB3</accession>
<evidence type="ECO:0000313" key="3">
    <source>
        <dbReference type="Proteomes" id="UP000034883"/>
    </source>
</evidence>
<dbReference type="EMBL" id="CP011125">
    <property type="protein sequence ID" value="AKF10072.1"/>
    <property type="molecule type" value="Genomic_DNA"/>
</dbReference>
<proteinExistence type="predicted"/>
<reference evidence="2 3" key="1">
    <citation type="submission" date="2015-03" db="EMBL/GenBank/DDBJ databases">
        <title>Genome assembly of Sandaracinus amylolyticus DSM 53668.</title>
        <authorList>
            <person name="Sharma G."/>
            <person name="Subramanian S."/>
        </authorList>
    </citation>
    <scope>NUCLEOTIDE SEQUENCE [LARGE SCALE GENOMIC DNA]</scope>
    <source>
        <strain evidence="2 3">DSM 53668</strain>
    </source>
</reference>
<dbReference type="STRING" id="927083.DB32_007221"/>
<organism evidence="2 3">
    <name type="scientific">Sandaracinus amylolyticus</name>
    <dbReference type="NCBI Taxonomy" id="927083"/>
    <lineage>
        <taxon>Bacteria</taxon>
        <taxon>Pseudomonadati</taxon>
        <taxon>Myxococcota</taxon>
        <taxon>Polyangia</taxon>
        <taxon>Polyangiales</taxon>
        <taxon>Sandaracinaceae</taxon>
        <taxon>Sandaracinus</taxon>
    </lineage>
</organism>
<dbReference type="AlphaFoldDB" id="A0A0F6YMB3"/>
<sequence>MVPERVGDVRRGGARARPSRAGVGARARACAAGAPRVVVQVERALGMPIRVVYQHV</sequence>
<evidence type="ECO:0000313" key="2">
    <source>
        <dbReference type="EMBL" id="AKF10072.1"/>
    </source>
</evidence>
<feature type="region of interest" description="Disordered" evidence="1">
    <location>
        <begin position="1"/>
        <end position="24"/>
    </location>
</feature>
<name>A0A0F6YMB3_9BACT</name>
<keyword evidence="3" id="KW-1185">Reference proteome</keyword>
<evidence type="ECO:0000256" key="1">
    <source>
        <dbReference type="SAM" id="MobiDB-lite"/>
    </source>
</evidence>
<dbReference type="Proteomes" id="UP000034883">
    <property type="component" value="Chromosome"/>
</dbReference>
<protein>
    <submittedName>
        <fullName evidence="2">Uncharacterized protein</fullName>
    </submittedName>
</protein>